<gene>
    <name evidence="1" type="ORF">BCV72DRAFT_219521</name>
</gene>
<reference evidence="1" key="1">
    <citation type="journal article" date="2016" name="Proc. Natl. Acad. Sci. U.S.A.">
        <title>Lipid metabolic changes in an early divergent fungus govern the establishment of a mutualistic symbiosis with endobacteria.</title>
        <authorList>
            <person name="Lastovetsky O.A."/>
            <person name="Gaspar M.L."/>
            <person name="Mondo S.J."/>
            <person name="LaButti K.M."/>
            <person name="Sandor L."/>
            <person name="Grigoriev I.V."/>
            <person name="Henry S.A."/>
            <person name="Pawlowska T.E."/>
        </authorList>
    </citation>
    <scope>NUCLEOTIDE SEQUENCE [LARGE SCALE GENOMIC DNA]</scope>
    <source>
        <strain evidence="1">ATCC 52814</strain>
    </source>
</reference>
<dbReference type="VEuPathDB" id="FungiDB:BCV72DRAFT_219521"/>
<proteinExistence type="predicted"/>
<evidence type="ECO:0000313" key="1">
    <source>
        <dbReference type="EMBL" id="ORE11783.1"/>
    </source>
</evidence>
<organism evidence="1">
    <name type="scientific">Rhizopus microsporus var. microsporus</name>
    <dbReference type="NCBI Taxonomy" id="86635"/>
    <lineage>
        <taxon>Eukaryota</taxon>
        <taxon>Fungi</taxon>
        <taxon>Fungi incertae sedis</taxon>
        <taxon>Mucoromycota</taxon>
        <taxon>Mucoromycotina</taxon>
        <taxon>Mucoromycetes</taxon>
        <taxon>Mucorales</taxon>
        <taxon>Mucorineae</taxon>
        <taxon>Rhizopodaceae</taxon>
        <taxon>Rhizopus</taxon>
    </lineage>
</organism>
<protein>
    <submittedName>
        <fullName evidence="1">Uncharacterized protein</fullName>
    </submittedName>
</protein>
<name>A0A1X0RI98_RHIZD</name>
<dbReference type="AlphaFoldDB" id="A0A1X0RI98"/>
<sequence>MIGTIRVKFDRTIKKTWLGPCFGFSVTTGLEQAPTLVLFVLMKNILKMIHHLAL</sequence>
<accession>A0A1X0RI98</accession>
<dbReference type="Proteomes" id="UP000242414">
    <property type="component" value="Unassembled WGS sequence"/>
</dbReference>
<dbReference type="EMBL" id="KV921855">
    <property type="protein sequence ID" value="ORE11783.1"/>
    <property type="molecule type" value="Genomic_DNA"/>
</dbReference>